<dbReference type="Proteomes" id="UP001607302">
    <property type="component" value="Unassembled WGS sequence"/>
</dbReference>
<keyword evidence="2" id="KW-1185">Reference proteome</keyword>
<gene>
    <name evidence="1" type="ORF">V1478_003144</name>
</gene>
<organism evidence="1 2">
    <name type="scientific">Vespula squamosa</name>
    <name type="common">Southern yellow jacket</name>
    <name type="synonym">Wasp</name>
    <dbReference type="NCBI Taxonomy" id="30214"/>
    <lineage>
        <taxon>Eukaryota</taxon>
        <taxon>Metazoa</taxon>
        <taxon>Ecdysozoa</taxon>
        <taxon>Arthropoda</taxon>
        <taxon>Hexapoda</taxon>
        <taxon>Insecta</taxon>
        <taxon>Pterygota</taxon>
        <taxon>Neoptera</taxon>
        <taxon>Endopterygota</taxon>
        <taxon>Hymenoptera</taxon>
        <taxon>Apocrita</taxon>
        <taxon>Aculeata</taxon>
        <taxon>Vespoidea</taxon>
        <taxon>Vespidae</taxon>
        <taxon>Vespinae</taxon>
        <taxon>Vespula</taxon>
    </lineage>
</organism>
<accession>A0ABD2BRU6</accession>
<protein>
    <submittedName>
        <fullName evidence="1">Uncharacterized protein</fullName>
    </submittedName>
</protein>
<sequence>MLVEKKDGGIEKGGRQVGWWQRRWGTMLWGMRGNCLPHELILILSFRLNLDA</sequence>
<proteinExistence type="predicted"/>
<evidence type="ECO:0000313" key="1">
    <source>
        <dbReference type="EMBL" id="KAL2735504.1"/>
    </source>
</evidence>
<evidence type="ECO:0000313" key="2">
    <source>
        <dbReference type="Proteomes" id="UP001607302"/>
    </source>
</evidence>
<comment type="caution">
    <text evidence="1">The sequence shown here is derived from an EMBL/GenBank/DDBJ whole genome shotgun (WGS) entry which is preliminary data.</text>
</comment>
<dbReference type="AlphaFoldDB" id="A0ABD2BRU6"/>
<dbReference type="EMBL" id="JAUDFV010000064">
    <property type="protein sequence ID" value="KAL2735504.1"/>
    <property type="molecule type" value="Genomic_DNA"/>
</dbReference>
<name>A0ABD2BRU6_VESSQ</name>
<reference evidence="1 2" key="1">
    <citation type="journal article" date="2024" name="Ann. Entomol. Soc. Am.">
        <title>Genomic analyses of the southern and eastern yellowjacket wasps (Hymenoptera: Vespidae) reveal evolutionary signatures of social life.</title>
        <authorList>
            <person name="Catto M.A."/>
            <person name="Caine P.B."/>
            <person name="Orr S.E."/>
            <person name="Hunt B.G."/>
            <person name="Goodisman M.A.D."/>
        </authorList>
    </citation>
    <scope>NUCLEOTIDE SEQUENCE [LARGE SCALE GENOMIC DNA]</scope>
    <source>
        <strain evidence="1">233</strain>
        <tissue evidence="1">Head and thorax</tissue>
    </source>
</reference>